<accession>A0ABQ3VSR6</accession>
<dbReference type="Gene3D" id="3.60.15.10">
    <property type="entry name" value="Ribonuclease Z/Hydroxyacylglutathione hydrolase-like"/>
    <property type="match status" value="1"/>
</dbReference>
<dbReference type="RefSeq" id="WP_201366403.1">
    <property type="nucleotide sequence ID" value="NZ_BNJJ01000028.1"/>
</dbReference>
<dbReference type="PANTHER" id="PTHR46018">
    <property type="entry name" value="ZINC PHOSPHODIESTERASE ELAC PROTEIN 1"/>
    <property type="match status" value="1"/>
</dbReference>
<dbReference type="Proteomes" id="UP000635565">
    <property type="component" value="Unassembled WGS sequence"/>
</dbReference>
<dbReference type="PANTHER" id="PTHR46018:SF2">
    <property type="entry name" value="ZINC PHOSPHODIESTERASE ELAC PROTEIN 1"/>
    <property type="match status" value="1"/>
</dbReference>
<sequence>MQQEYRLITTEQQAHFLVRFWGVRGSYPTPGLHTIRHGGNTACVEVQVGKHILIFDAGSGIIGLGRDLLHRSSGNLTISLLLTHGHGDHLTGFPFFAPLFEGRSTLYLFGPSLAGRTVEQLITPLMSSPYFPVDMRTLPSTRLFHTLTRGEAITWHHGEDTPCIGRHNEYDRATTEIRVSTHYTANHGPDGLMIYRVEYAGRSLVYCTDVEWKDHYPSACVNFVRGADLLIHDAQYTYEDYQASKHGFGHSTSEMAVGMARKAEVAKLILFHHDPSYNDDKLDWIESQARKQFASTRSAYEGMEIDLLAARIQQPPRVQEEYRPV</sequence>
<reference evidence="3 4" key="1">
    <citation type="journal article" date="2021" name="Int. J. Syst. Evol. Microbiol.">
        <title>Reticulibacter mediterranei gen. nov., sp. nov., within the new family Reticulibacteraceae fam. nov., and Ktedonospora formicarum gen. nov., sp. nov., Ktedonobacter robiniae sp. nov., Dictyobacter formicarum sp. nov. and Dictyobacter arantiisoli sp. nov., belonging to the class Ktedonobacteria.</title>
        <authorList>
            <person name="Yabe S."/>
            <person name="Zheng Y."/>
            <person name="Wang C.M."/>
            <person name="Sakai Y."/>
            <person name="Abe K."/>
            <person name="Yokota A."/>
            <person name="Donadio S."/>
            <person name="Cavaletti L."/>
            <person name="Monciardini P."/>
        </authorList>
    </citation>
    <scope>NUCLEOTIDE SEQUENCE [LARGE SCALE GENOMIC DNA]</scope>
    <source>
        <strain evidence="3 4">SOSP1-9</strain>
    </source>
</reference>
<dbReference type="InterPro" id="IPR036866">
    <property type="entry name" value="RibonucZ/Hydroxyglut_hydro"/>
</dbReference>
<dbReference type="InterPro" id="IPR001279">
    <property type="entry name" value="Metallo-B-lactamas"/>
</dbReference>
<keyword evidence="1" id="KW-0540">Nuclease</keyword>
<gene>
    <name evidence="3" type="ORF">KSZ_68640</name>
</gene>
<proteinExistence type="predicted"/>
<feature type="domain" description="Metallo-beta-lactamase" evidence="2">
    <location>
        <begin position="79"/>
        <end position="273"/>
    </location>
</feature>
<evidence type="ECO:0000313" key="4">
    <source>
        <dbReference type="Proteomes" id="UP000635565"/>
    </source>
</evidence>
<dbReference type="Pfam" id="PF12706">
    <property type="entry name" value="Lactamase_B_2"/>
    <property type="match status" value="1"/>
</dbReference>
<keyword evidence="1" id="KW-0378">Hydrolase</keyword>
<dbReference type="SUPFAM" id="SSF56281">
    <property type="entry name" value="Metallo-hydrolase/oxidoreductase"/>
    <property type="match status" value="1"/>
</dbReference>
<protein>
    <submittedName>
        <fullName evidence="3">MBL fold metallo-hydrolase</fullName>
    </submittedName>
</protein>
<comment type="caution">
    <text evidence="3">The sequence shown here is derived from an EMBL/GenBank/DDBJ whole genome shotgun (WGS) entry which is preliminary data.</text>
</comment>
<evidence type="ECO:0000259" key="2">
    <source>
        <dbReference type="Pfam" id="PF12706"/>
    </source>
</evidence>
<organism evidence="3 4">
    <name type="scientific">Dictyobacter formicarum</name>
    <dbReference type="NCBI Taxonomy" id="2778368"/>
    <lineage>
        <taxon>Bacteria</taxon>
        <taxon>Bacillati</taxon>
        <taxon>Chloroflexota</taxon>
        <taxon>Ktedonobacteria</taxon>
        <taxon>Ktedonobacterales</taxon>
        <taxon>Dictyobacteraceae</taxon>
        <taxon>Dictyobacter</taxon>
    </lineage>
</organism>
<evidence type="ECO:0000256" key="1">
    <source>
        <dbReference type="ARBA" id="ARBA00022759"/>
    </source>
</evidence>
<keyword evidence="4" id="KW-1185">Reference proteome</keyword>
<keyword evidence="1" id="KW-0255">Endonuclease</keyword>
<evidence type="ECO:0000313" key="3">
    <source>
        <dbReference type="EMBL" id="GHO88858.1"/>
    </source>
</evidence>
<dbReference type="CDD" id="cd07715">
    <property type="entry name" value="TaR3-like_MBL-fold"/>
    <property type="match status" value="1"/>
</dbReference>
<dbReference type="EMBL" id="BNJJ01000028">
    <property type="protein sequence ID" value="GHO88858.1"/>
    <property type="molecule type" value="Genomic_DNA"/>
</dbReference>
<name>A0ABQ3VSR6_9CHLR</name>